<dbReference type="Pfam" id="PF01476">
    <property type="entry name" value="LysM"/>
    <property type="match status" value="1"/>
</dbReference>
<evidence type="ECO:0000313" key="2">
    <source>
        <dbReference type="EMBL" id="GAA0549070.1"/>
    </source>
</evidence>
<dbReference type="EMBL" id="BAAAGS010000047">
    <property type="protein sequence ID" value="GAA0549070.1"/>
    <property type="molecule type" value="Genomic_DNA"/>
</dbReference>
<dbReference type="SMART" id="SM00257">
    <property type="entry name" value="LysM"/>
    <property type="match status" value="1"/>
</dbReference>
<dbReference type="PROSITE" id="PS51782">
    <property type="entry name" value="LYSM"/>
    <property type="match status" value="1"/>
</dbReference>
<gene>
    <name evidence="2" type="ORF">GCM10009533_54630</name>
</gene>
<proteinExistence type="predicted"/>
<dbReference type="CDD" id="cd00118">
    <property type="entry name" value="LysM"/>
    <property type="match status" value="1"/>
</dbReference>
<dbReference type="InterPro" id="IPR036779">
    <property type="entry name" value="LysM_dom_sf"/>
</dbReference>
<keyword evidence="3" id="KW-1185">Reference proteome</keyword>
<dbReference type="SUPFAM" id="SSF54106">
    <property type="entry name" value="LysM domain"/>
    <property type="match status" value="1"/>
</dbReference>
<protein>
    <recommendedName>
        <fullName evidence="1">LysM domain-containing protein</fullName>
    </recommendedName>
</protein>
<comment type="caution">
    <text evidence="2">The sequence shown here is derived from an EMBL/GenBank/DDBJ whole genome shotgun (WGS) entry which is preliminary data.</text>
</comment>
<dbReference type="InterPro" id="IPR018392">
    <property type="entry name" value="LysM"/>
</dbReference>
<dbReference type="Gene3D" id="3.10.350.10">
    <property type="entry name" value="LysM domain"/>
    <property type="match status" value="1"/>
</dbReference>
<dbReference type="Proteomes" id="UP001500729">
    <property type="component" value="Unassembled WGS sequence"/>
</dbReference>
<feature type="domain" description="LysM" evidence="1">
    <location>
        <begin position="3"/>
        <end position="47"/>
    </location>
</feature>
<evidence type="ECO:0000259" key="1">
    <source>
        <dbReference type="PROSITE" id="PS51782"/>
    </source>
</evidence>
<reference evidence="2 3" key="1">
    <citation type="journal article" date="2019" name="Int. J. Syst. Evol. Microbiol.">
        <title>The Global Catalogue of Microorganisms (GCM) 10K type strain sequencing project: providing services to taxonomists for standard genome sequencing and annotation.</title>
        <authorList>
            <consortium name="The Broad Institute Genomics Platform"/>
            <consortium name="The Broad Institute Genome Sequencing Center for Infectious Disease"/>
            <person name="Wu L."/>
            <person name="Ma J."/>
        </authorList>
    </citation>
    <scope>NUCLEOTIDE SEQUENCE [LARGE SCALE GENOMIC DNA]</scope>
    <source>
        <strain evidence="2 3">JCM 10303</strain>
    </source>
</reference>
<evidence type="ECO:0000313" key="3">
    <source>
        <dbReference type="Proteomes" id="UP001500729"/>
    </source>
</evidence>
<organism evidence="2 3">
    <name type="scientific">Saccharopolyspora erythraea</name>
    <name type="common">Streptomyces erythraeus</name>
    <dbReference type="NCBI Taxonomy" id="1836"/>
    <lineage>
        <taxon>Bacteria</taxon>
        <taxon>Bacillati</taxon>
        <taxon>Actinomycetota</taxon>
        <taxon>Actinomycetes</taxon>
        <taxon>Pseudonocardiales</taxon>
        <taxon>Pseudonocardiaceae</taxon>
        <taxon>Saccharopolyspora</taxon>
    </lineage>
</organism>
<accession>A0ABN1DPY8</accession>
<sequence length="51" mass="5656">MCTPYTVKSGDTLSQIGQRYGVAWQKLAHYNHIANPDIINPNQTICIPGAR</sequence>
<name>A0ABN1DPY8_SACER</name>